<reference evidence="1 2" key="1">
    <citation type="submission" date="2019-01" db="EMBL/GenBank/DDBJ databases">
        <title>Draft genome sequence of Dictyobacter sp. Uno17.</title>
        <authorList>
            <person name="Wang C.M."/>
            <person name="Zheng Y."/>
            <person name="Sakai Y."/>
            <person name="Abe K."/>
            <person name="Yokota A."/>
            <person name="Yabe S."/>
        </authorList>
    </citation>
    <scope>NUCLEOTIDE SEQUENCE [LARGE SCALE GENOMIC DNA]</scope>
    <source>
        <strain evidence="1 2">Uno17</strain>
    </source>
</reference>
<accession>A0A5A5TIC2</accession>
<sequence length="63" mass="6964">MLACLFIQPRFGLLFGATGLFAIDRHEGPAHIWSHIGSIPADIDESAFLEQIPDLVFVIEDLV</sequence>
<organism evidence="1 2">
    <name type="scientific">Dictyobacter arantiisoli</name>
    <dbReference type="NCBI Taxonomy" id="2014874"/>
    <lineage>
        <taxon>Bacteria</taxon>
        <taxon>Bacillati</taxon>
        <taxon>Chloroflexota</taxon>
        <taxon>Ktedonobacteria</taxon>
        <taxon>Ktedonobacterales</taxon>
        <taxon>Dictyobacteraceae</taxon>
        <taxon>Dictyobacter</taxon>
    </lineage>
</organism>
<comment type="caution">
    <text evidence="1">The sequence shown here is derived from an EMBL/GenBank/DDBJ whole genome shotgun (WGS) entry which is preliminary data.</text>
</comment>
<name>A0A5A5TIC2_9CHLR</name>
<proteinExistence type="predicted"/>
<dbReference type="AlphaFoldDB" id="A0A5A5TIC2"/>
<keyword evidence="2" id="KW-1185">Reference proteome</keyword>
<evidence type="ECO:0000313" key="2">
    <source>
        <dbReference type="Proteomes" id="UP000322530"/>
    </source>
</evidence>
<evidence type="ECO:0000313" key="1">
    <source>
        <dbReference type="EMBL" id="GCF11350.1"/>
    </source>
</evidence>
<protein>
    <submittedName>
        <fullName evidence="1">Uncharacterized protein</fullName>
    </submittedName>
</protein>
<dbReference type="Proteomes" id="UP000322530">
    <property type="component" value="Unassembled WGS sequence"/>
</dbReference>
<dbReference type="EMBL" id="BIXY01000106">
    <property type="protein sequence ID" value="GCF11350.1"/>
    <property type="molecule type" value="Genomic_DNA"/>
</dbReference>
<gene>
    <name evidence="1" type="ORF">KDI_49140</name>
</gene>